<dbReference type="Gene3D" id="1.20.1080.10">
    <property type="entry name" value="Glycerol uptake facilitator protein"/>
    <property type="match status" value="1"/>
</dbReference>
<comment type="subcellular location">
    <subcellularLocation>
        <location evidence="1">Membrane</location>
        <topology evidence="1">Multi-pass membrane protein</topology>
    </subcellularLocation>
</comment>
<evidence type="ECO:0000256" key="5">
    <source>
        <dbReference type="ARBA" id="ARBA00022989"/>
    </source>
</evidence>
<evidence type="ECO:0000256" key="7">
    <source>
        <dbReference type="SAM" id="Phobius"/>
    </source>
</evidence>
<name>A0A0G4L7M8_VERLO</name>
<dbReference type="AlphaFoldDB" id="A0A0G4L7M8"/>
<accession>A0A0G4L7M8</accession>
<evidence type="ECO:0000256" key="3">
    <source>
        <dbReference type="ARBA" id="ARBA00022448"/>
    </source>
</evidence>
<evidence type="ECO:0000313" key="8">
    <source>
        <dbReference type="EMBL" id="CRK17725.1"/>
    </source>
</evidence>
<dbReference type="GO" id="GO:0005886">
    <property type="term" value="C:plasma membrane"/>
    <property type="evidence" value="ECO:0007669"/>
    <property type="project" value="TreeGrafter"/>
</dbReference>
<comment type="similarity">
    <text evidence="2">Belongs to the MIP/aquaporin (TC 1.A.8) family.</text>
</comment>
<organism evidence="8 9">
    <name type="scientific">Verticillium longisporum</name>
    <name type="common">Verticillium dahliae var. longisporum</name>
    <dbReference type="NCBI Taxonomy" id="100787"/>
    <lineage>
        <taxon>Eukaryota</taxon>
        <taxon>Fungi</taxon>
        <taxon>Dikarya</taxon>
        <taxon>Ascomycota</taxon>
        <taxon>Pezizomycotina</taxon>
        <taxon>Sordariomycetes</taxon>
        <taxon>Hypocreomycetidae</taxon>
        <taxon>Glomerellales</taxon>
        <taxon>Plectosphaerellaceae</taxon>
        <taxon>Verticillium</taxon>
    </lineage>
</organism>
<dbReference type="SUPFAM" id="SSF81338">
    <property type="entry name" value="Aquaporin-like"/>
    <property type="match status" value="1"/>
</dbReference>
<gene>
    <name evidence="8" type="ORF">BN1708_003006</name>
</gene>
<dbReference type="PANTHER" id="PTHR43829:SF9">
    <property type="entry name" value="AQUAPORIN-9"/>
    <property type="match status" value="1"/>
</dbReference>
<dbReference type="InterPro" id="IPR050363">
    <property type="entry name" value="MIP/Aquaporin"/>
</dbReference>
<protein>
    <recommendedName>
        <fullName evidence="10">Aquaporin</fullName>
    </recommendedName>
</protein>
<dbReference type="EMBL" id="CVQH01008890">
    <property type="protein sequence ID" value="CRK17725.1"/>
    <property type="molecule type" value="Genomic_DNA"/>
</dbReference>
<dbReference type="STRING" id="100787.A0A0G4L7M8"/>
<keyword evidence="5 7" id="KW-1133">Transmembrane helix</keyword>
<evidence type="ECO:0000313" key="9">
    <source>
        <dbReference type="Proteomes" id="UP000044602"/>
    </source>
</evidence>
<evidence type="ECO:0000256" key="4">
    <source>
        <dbReference type="ARBA" id="ARBA00022692"/>
    </source>
</evidence>
<dbReference type="GO" id="GO:0015250">
    <property type="term" value="F:water channel activity"/>
    <property type="evidence" value="ECO:0007669"/>
    <property type="project" value="TreeGrafter"/>
</dbReference>
<evidence type="ECO:0000256" key="6">
    <source>
        <dbReference type="ARBA" id="ARBA00023136"/>
    </source>
</evidence>
<dbReference type="InterPro" id="IPR000425">
    <property type="entry name" value="MIP"/>
</dbReference>
<proteinExistence type="inferred from homology"/>
<dbReference type="Proteomes" id="UP000044602">
    <property type="component" value="Unassembled WGS sequence"/>
</dbReference>
<evidence type="ECO:0008006" key="10">
    <source>
        <dbReference type="Google" id="ProtNLM"/>
    </source>
</evidence>
<evidence type="ECO:0000256" key="2">
    <source>
        <dbReference type="ARBA" id="ARBA00006175"/>
    </source>
</evidence>
<keyword evidence="6 7" id="KW-0472">Membrane</keyword>
<feature type="transmembrane region" description="Helical" evidence="7">
    <location>
        <begin position="79"/>
        <end position="98"/>
    </location>
</feature>
<dbReference type="InterPro" id="IPR023271">
    <property type="entry name" value="Aquaporin-like"/>
</dbReference>
<keyword evidence="9" id="KW-1185">Reference proteome</keyword>
<reference evidence="8 9" key="1">
    <citation type="submission" date="2015-05" db="EMBL/GenBank/DDBJ databases">
        <authorList>
            <person name="Wang D.B."/>
            <person name="Wang M."/>
        </authorList>
    </citation>
    <scope>NUCLEOTIDE SEQUENCE [LARGE SCALE GENOMIC DNA]</scope>
    <source>
        <strain evidence="8">VL1</strain>
    </source>
</reference>
<sequence>MWPTLYRTEVASLDDKLNYCFIDSLLIVDQATRLIAIQLNMGAQDIQEEHFNRAVDVLMEKPPFWSRVRCYCQDGFSEFIWTFILVLFGDGVVAQVVLSRGTKGEFQSINWGWGIGVMMGVYCGGKVGGHINPVVTLANCVFRGHP</sequence>
<keyword evidence="4 7" id="KW-0812">Transmembrane</keyword>
<dbReference type="GO" id="GO:0015254">
    <property type="term" value="F:glycerol channel activity"/>
    <property type="evidence" value="ECO:0007669"/>
    <property type="project" value="TreeGrafter"/>
</dbReference>
<evidence type="ECO:0000256" key="1">
    <source>
        <dbReference type="ARBA" id="ARBA00004141"/>
    </source>
</evidence>
<dbReference type="Pfam" id="PF00230">
    <property type="entry name" value="MIP"/>
    <property type="match status" value="1"/>
</dbReference>
<keyword evidence="3" id="KW-0813">Transport</keyword>
<dbReference type="PANTHER" id="PTHR43829">
    <property type="entry name" value="AQUAPORIN OR AQUAGLYCEROPORIN RELATED"/>
    <property type="match status" value="1"/>
</dbReference>